<comment type="similarity">
    <text evidence="10 12">Belongs to the EPSP synthase family. MurA subfamily.</text>
</comment>
<evidence type="ECO:0000256" key="4">
    <source>
        <dbReference type="ARBA" id="ARBA00022618"/>
    </source>
</evidence>
<comment type="caution">
    <text evidence="14">The sequence shown here is derived from an EMBL/GenBank/DDBJ whole genome shotgun (WGS) entry which is preliminary data.</text>
</comment>
<evidence type="ECO:0000259" key="13">
    <source>
        <dbReference type="Pfam" id="PF00275"/>
    </source>
</evidence>
<dbReference type="InterPro" id="IPR005750">
    <property type="entry name" value="UDP_GlcNAc_COvinyl_MurA"/>
</dbReference>
<keyword evidence="9 12" id="KW-0961">Cell wall biogenesis/degradation</keyword>
<dbReference type="NCBIfam" id="NF006873">
    <property type="entry name" value="PRK09369.1"/>
    <property type="match status" value="1"/>
</dbReference>
<dbReference type="PANTHER" id="PTHR43783:SF1">
    <property type="entry name" value="UDP-N-ACETYLGLUCOSAMINE 1-CARBOXYVINYLTRANSFERASE"/>
    <property type="match status" value="1"/>
</dbReference>
<dbReference type="CDD" id="cd01555">
    <property type="entry name" value="UdpNAET"/>
    <property type="match status" value="1"/>
</dbReference>
<dbReference type="RefSeq" id="WP_008711729.1">
    <property type="nucleotide sequence ID" value="NZ_CABKQM010000008.1"/>
</dbReference>
<dbReference type="Proteomes" id="UP001205919">
    <property type="component" value="Unassembled WGS sequence"/>
</dbReference>
<keyword evidence="6 12" id="KW-0133">Cell shape</keyword>
<keyword evidence="4 12" id="KW-0132">Cell division</keyword>
<dbReference type="GO" id="GO:0008360">
    <property type="term" value="P:regulation of cell shape"/>
    <property type="evidence" value="ECO:0007669"/>
    <property type="project" value="UniProtKB-KW"/>
</dbReference>
<keyword evidence="8 12" id="KW-0131">Cell cycle</keyword>
<keyword evidence="7 12" id="KW-0573">Peptidoglycan synthesis</keyword>
<evidence type="ECO:0000256" key="8">
    <source>
        <dbReference type="ARBA" id="ARBA00023306"/>
    </source>
</evidence>
<feature type="binding site" evidence="12">
    <location>
        <position position="336"/>
    </location>
    <ligand>
        <name>UDP-N-acetyl-alpha-D-glucosamine</name>
        <dbReference type="ChEBI" id="CHEBI:57705"/>
    </ligand>
</feature>
<feature type="active site" description="Proton donor" evidence="12">
    <location>
        <position position="126"/>
    </location>
</feature>
<evidence type="ECO:0000313" key="14">
    <source>
        <dbReference type="EMBL" id="MCQ4814318.1"/>
    </source>
</evidence>
<comment type="caution">
    <text evidence="12">Lacks conserved residue(s) required for the propagation of feature annotation.</text>
</comment>
<dbReference type="GO" id="GO:0051301">
    <property type="term" value="P:cell division"/>
    <property type="evidence" value="ECO:0007669"/>
    <property type="project" value="UniProtKB-KW"/>
</dbReference>
<dbReference type="GO" id="GO:0008760">
    <property type="term" value="F:UDP-N-acetylglucosamine 1-carboxyvinyltransferase activity"/>
    <property type="evidence" value="ECO:0007669"/>
    <property type="project" value="UniProtKB-UniRule"/>
</dbReference>
<name>A0AAW5K8Y5_9BACT</name>
<keyword evidence="15" id="KW-1185">Reference proteome</keyword>
<dbReference type="GO" id="GO:0005737">
    <property type="term" value="C:cytoplasm"/>
    <property type="evidence" value="ECO:0007669"/>
    <property type="project" value="UniProtKB-SubCell"/>
</dbReference>
<dbReference type="EC" id="2.5.1.7" evidence="12"/>
<feature type="binding site" evidence="12">
    <location>
        <begin position="31"/>
        <end position="32"/>
    </location>
    <ligand>
        <name>phosphoenolpyruvate</name>
        <dbReference type="ChEBI" id="CHEBI:58702"/>
    </ligand>
</feature>
<evidence type="ECO:0000256" key="1">
    <source>
        <dbReference type="ARBA" id="ARBA00004496"/>
    </source>
</evidence>
<evidence type="ECO:0000256" key="7">
    <source>
        <dbReference type="ARBA" id="ARBA00022984"/>
    </source>
</evidence>
<evidence type="ECO:0000256" key="11">
    <source>
        <dbReference type="ARBA" id="ARBA00047527"/>
    </source>
</evidence>
<evidence type="ECO:0000256" key="2">
    <source>
        <dbReference type="ARBA" id="ARBA00004752"/>
    </source>
</evidence>
<accession>A0AAW5K8Y5</accession>
<dbReference type="InterPro" id="IPR050068">
    <property type="entry name" value="MurA_subfamily"/>
</dbReference>
<dbReference type="AlphaFoldDB" id="A0AAW5K8Y5"/>
<feature type="domain" description="Enolpyruvate transferase" evidence="13">
    <location>
        <begin position="16"/>
        <end position="415"/>
    </location>
</feature>
<evidence type="ECO:0000256" key="3">
    <source>
        <dbReference type="ARBA" id="ARBA00022490"/>
    </source>
</evidence>
<evidence type="ECO:0000256" key="5">
    <source>
        <dbReference type="ARBA" id="ARBA00022679"/>
    </source>
</evidence>
<evidence type="ECO:0000256" key="10">
    <source>
        <dbReference type="ARBA" id="ARBA00038367"/>
    </source>
</evidence>
<evidence type="ECO:0000256" key="6">
    <source>
        <dbReference type="ARBA" id="ARBA00022960"/>
    </source>
</evidence>
<reference evidence="14 15" key="1">
    <citation type="submission" date="2022-06" db="EMBL/GenBank/DDBJ databases">
        <title>Isolation of gut microbiota from human fecal samples.</title>
        <authorList>
            <person name="Pamer E.G."/>
            <person name="Barat B."/>
            <person name="Waligurski E."/>
            <person name="Medina S."/>
            <person name="Paddock L."/>
            <person name="Mostad J."/>
        </authorList>
    </citation>
    <scope>NUCLEOTIDE SEQUENCE [LARGE SCALE GENOMIC DNA]</scope>
    <source>
        <strain evidence="14 15">DFI.9.90</strain>
    </source>
</reference>
<dbReference type="GO" id="GO:0071555">
    <property type="term" value="P:cell wall organization"/>
    <property type="evidence" value="ECO:0007669"/>
    <property type="project" value="UniProtKB-KW"/>
</dbReference>
<keyword evidence="12" id="KW-0670">Pyruvate</keyword>
<dbReference type="SUPFAM" id="SSF55205">
    <property type="entry name" value="EPT/RTPC-like"/>
    <property type="match status" value="1"/>
</dbReference>
<dbReference type="GO" id="GO:0019277">
    <property type="term" value="P:UDP-N-acetylgalactosamine biosynthetic process"/>
    <property type="evidence" value="ECO:0007669"/>
    <property type="project" value="InterPro"/>
</dbReference>
<keyword evidence="3 12" id="KW-0963">Cytoplasm</keyword>
<dbReference type="PANTHER" id="PTHR43783">
    <property type="entry name" value="UDP-N-ACETYLGLUCOSAMINE 1-CARBOXYVINYLTRANSFERASE"/>
    <property type="match status" value="1"/>
</dbReference>
<dbReference type="InterPro" id="IPR036968">
    <property type="entry name" value="Enolpyruvate_Tfrase_sf"/>
</dbReference>
<feature type="binding site" evidence="12">
    <location>
        <position position="314"/>
    </location>
    <ligand>
        <name>UDP-N-acetyl-alpha-D-glucosamine</name>
        <dbReference type="ChEBI" id="CHEBI:57705"/>
    </ligand>
</feature>
<dbReference type="GO" id="GO:0009252">
    <property type="term" value="P:peptidoglycan biosynthetic process"/>
    <property type="evidence" value="ECO:0007669"/>
    <property type="project" value="UniProtKB-UniRule"/>
</dbReference>
<protein>
    <recommendedName>
        <fullName evidence="12">UDP-N-acetylglucosamine 1-carboxyvinyltransferase</fullName>
        <ecNumber evidence="12">2.5.1.7</ecNumber>
    </recommendedName>
    <alternativeName>
        <fullName evidence="12">Enoylpyruvate transferase</fullName>
    </alternativeName>
    <alternativeName>
        <fullName evidence="12">UDP-N-acetylglucosamine enolpyruvyl transferase</fullName>
        <shortName evidence="12">EPT</shortName>
    </alternativeName>
</protein>
<dbReference type="InterPro" id="IPR013792">
    <property type="entry name" value="RNA3'P_cycl/enolpyr_Trfase_a/b"/>
</dbReference>
<gene>
    <name evidence="12 14" type="primary">murA</name>
    <name evidence="14" type="ORF">NE630_07720</name>
</gene>
<dbReference type="EMBL" id="JANFYT010000014">
    <property type="protein sequence ID" value="MCQ4814318.1"/>
    <property type="molecule type" value="Genomic_DNA"/>
</dbReference>
<dbReference type="InterPro" id="IPR001986">
    <property type="entry name" value="Enolpyruvate_Tfrase_dom"/>
</dbReference>
<feature type="modified residue" description="2-(S-cysteinyl)pyruvic acid O-phosphothioketal" evidence="12">
    <location>
        <position position="126"/>
    </location>
</feature>
<proteinExistence type="inferred from homology"/>
<dbReference type="Gene3D" id="3.65.10.10">
    <property type="entry name" value="Enolpyruvate transferase domain"/>
    <property type="match status" value="2"/>
</dbReference>
<organism evidence="14 15">
    <name type="scientific">Cloacibacillus evryensis</name>
    <dbReference type="NCBI Taxonomy" id="508460"/>
    <lineage>
        <taxon>Bacteria</taxon>
        <taxon>Thermotogati</taxon>
        <taxon>Synergistota</taxon>
        <taxon>Synergistia</taxon>
        <taxon>Synergistales</taxon>
        <taxon>Synergistaceae</taxon>
        <taxon>Cloacibacillus</taxon>
    </lineage>
</organism>
<evidence type="ECO:0000256" key="9">
    <source>
        <dbReference type="ARBA" id="ARBA00023316"/>
    </source>
</evidence>
<dbReference type="HAMAP" id="MF_00111">
    <property type="entry name" value="MurA"/>
    <property type="match status" value="1"/>
</dbReference>
<dbReference type="Pfam" id="PF00275">
    <property type="entry name" value="EPSP_synthase"/>
    <property type="match status" value="1"/>
</dbReference>
<dbReference type="GeneID" id="95756257"/>
<sequence length="426" mass="45113">METNGLKKLAEKMIIRGGRRLSGTISVQGAKNAALPVMAASILLKGQTLKLEGVPDLYDIHTMCDLLRHLGAAVTFDNHCMTIDVPHELNCETPVELVRKMRASSLVLGPLVARCGRALLPLPGGCVLGSRPLDFHLKGLAKMGAEIELKGGAVTATAGKLSGATISLEFPSVGATENLMMAAALAEGTTFIENAAKEPEIVNLAEILRLMGAPVKGDGTETIRVTGAGSLHSASGEIIPDRIEAATYLMAGVITNGSVTVRGISPNYMEAILNKLREAGVEIDVFGSEITAKWVAPLKGVTIKTMPYPGFPTDTQPQLMAVLTLANGTSVIHESVFDSRLLHINEFKKMGAKIEVQDNIAIVTGVGRLNGAEVHSSNLRAGAALILLALAAEDDTTICDLQHVWRGYEGLVEKLRALGAEIEFTE</sequence>
<comment type="pathway">
    <text evidence="2 12">Cell wall biogenesis; peptidoglycan biosynthesis.</text>
</comment>
<evidence type="ECO:0000313" key="15">
    <source>
        <dbReference type="Proteomes" id="UP001205919"/>
    </source>
</evidence>
<evidence type="ECO:0000256" key="12">
    <source>
        <dbReference type="HAMAP-Rule" id="MF_00111"/>
    </source>
</evidence>
<comment type="subcellular location">
    <subcellularLocation>
        <location evidence="1 12">Cytoplasm</location>
    </subcellularLocation>
</comment>
<comment type="catalytic activity">
    <reaction evidence="11 12">
        <text>phosphoenolpyruvate + UDP-N-acetyl-alpha-D-glucosamine = UDP-N-acetyl-3-O-(1-carboxyvinyl)-alpha-D-glucosamine + phosphate</text>
        <dbReference type="Rhea" id="RHEA:18681"/>
        <dbReference type="ChEBI" id="CHEBI:43474"/>
        <dbReference type="ChEBI" id="CHEBI:57705"/>
        <dbReference type="ChEBI" id="CHEBI:58702"/>
        <dbReference type="ChEBI" id="CHEBI:68483"/>
        <dbReference type="EC" id="2.5.1.7"/>
    </reaction>
</comment>
<dbReference type="NCBIfam" id="TIGR01072">
    <property type="entry name" value="murA"/>
    <property type="match status" value="1"/>
</dbReference>
<feature type="binding site" evidence="12">
    <location>
        <position position="102"/>
    </location>
    <ligand>
        <name>UDP-N-acetyl-alpha-D-glucosamine</name>
        <dbReference type="ChEBI" id="CHEBI:57705"/>
    </ligand>
</feature>
<keyword evidence="5 12" id="KW-0808">Transferase</keyword>
<comment type="function">
    <text evidence="12">Cell wall formation. Adds enolpyruvyl to UDP-N-acetylglucosamine.</text>
</comment>